<dbReference type="Pfam" id="PF12728">
    <property type="entry name" value="HTH_17"/>
    <property type="match status" value="1"/>
</dbReference>
<dbReference type="AlphaFoldDB" id="A0A7W9NG32"/>
<organism evidence="2 3">
    <name type="scientific">Kutzneria kofuensis</name>
    <dbReference type="NCBI Taxonomy" id="103725"/>
    <lineage>
        <taxon>Bacteria</taxon>
        <taxon>Bacillati</taxon>
        <taxon>Actinomycetota</taxon>
        <taxon>Actinomycetes</taxon>
        <taxon>Pseudonocardiales</taxon>
        <taxon>Pseudonocardiaceae</taxon>
        <taxon>Kutzneria</taxon>
    </lineage>
</organism>
<evidence type="ECO:0000313" key="2">
    <source>
        <dbReference type="EMBL" id="MBB5890678.1"/>
    </source>
</evidence>
<protein>
    <submittedName>
        <fullName evidence="2">Putative DNA-binding transcriptional regulator AlpA</fullName>
    </submittedName>
</protein>
<dbReference type="EMBL" id="JACHIR010000001">
    <property type="protein sequence ID" value="MBB5890678.1"/>
    <property type="molecule type" value="Genomic_DNA"/>
</dbReference>
<keyword evidence="3" id="KW-1185">Reference proteome</keyword>
<comment type="caution">
    <text evidence="2">The sequence shown here is derived from an EMBL/GenBank/DDBJ whole genome shotgun (WGS) entry which is preliminary data.</text>
</comment>
<dbReference type="GO" id="GO:0003677">
    <property type="term" value="F:DNA binding"/>
    <property type="evidence" value="ECO:0007669"/>
    <property type="project" value="UniProtKB-KW"/>
</dbReference>
<dbReference type="InterPro" id="IPR036388">
    <property type="entry name" value="WH-like_DNA-bd_sf"/>
</dbReference>
<dbReference type="Proteomes" id="UP000585638">
    <property type="component" value="Unassembled WGS sequence"/>
</dbReference>
<accession>A0A7W9NG32</accession>
<feature type="domain" description="Helix-turn-helix" evidence="1">
    <location>
        <begin position="8"/>
        <end position="54"/>
    </location>
</feature>
<sequence>MDDKTWGPKDVADYLGVPVQTVYQWRTRNYGPPGRRVGKHVRYLPDEVRAWFRGLSTGVA</sequence>
<dbReference type="InterPro" id="IPR041657">
    <property type="entry name" value="HTH_17"/>
</dbReference>
<evidence type="ECO:0000313" key="3">
    <source>
        <dbReference type="Proteomes" id="UP000585638"/>
    </source>
</evidence>
<dbReference type="SUPFAM" id="SSF46955">
    <property type="entry name" value="Putative DNA-binding domain"/>
    <property type="match status" value="1"/>
</dbReference>
<evidence type="ECO:0000259" key="1">
    <source>
        <dbReference type="Pfam" id="PF12728"/>
    </source>
</evidence>
<dbReference type="Gene3D" id="1.10.10.10">
    <property type="entry name" value="Winged helix-like DNA-binding domain superfamily/Winged helix DNA-binding domain"/>
    <property type="match status" value="1"/>
</dbReference>
<gene>
    <name evidence="2" type="ORF">BJ998_001874</name>
</gene>
<dbReference type="InterPro" id="IPR009061">
    <property type="entry name" value="DNA-bd_dom_put_sf"/>
</dbReference>
<proteinExistence type="predicted"/>
<name>A0A7W9NG32_9PSEU</name>
<keyword evidence="2" id="KW-0238">DNA-binding</keyword>
<reference evidence="2 3" key="1">
    <citation type="submission" date="2020-08" db="EMBL/GenBank/DDBJ databases">
        <title>Sequencing the genomes of 1000 actinobacteria strains.</title>
        <authorList>
            <person name="Klenk H.-P."/>
        </authorList>
    </citation>
    <scope>NUCLEOTIDE SEQUENCE [LARGE SCALE GENOMIC DNA]</scope>
    <source>
        <strain evidence="2 3">DSM 43851</strain>
    </source>
</reference>
<dbReference type="RefSeq" id="WP_184860276.1">
    <property type="nucleotide sequence ID" value="NZ_BAAAWY010000042.1"/>
</dbReference>